<proteinExistence type="inferred from homology"/>
<dbReference type="Ensembl" id="ENSMAMT00000009002.2">
    <property type="protein sequence ID" value="ENSMAMP00000008776.1"/>
    <property type="gene ID" value="ENSMAMG00000005944.2"/>
</dbReference>
<dbReference type="OrthoDB" id="6288248at2759"/>
<dbReference type="PANTHER" id="PTHR14320:SF2">
    <property type="entry name" value="COILED-COIL DOMAIN-CONTAINING PROTEIN 181"/>
    <property type="match status" value="1"/>
</dbReference>
<evidence type="ECO:0000256" key="4">
    <source>
        <dbReference type="ARBA" id="ARBA00005737"/>
    </source>
</evidence>
<keyword evidence="8" id="KW-0282">Flagellum</keyword>
<evidence type="ECO:0000313" key="17">
    <source>
        <dbReference type="Proteomes" id="UP000261640"/>
    </source>
</evidence>
<dbReference type="GO" id="GO:0031514">
    <property type="term" value="C:motile cilium"/>
    <property type="evidence" value="ECO:0007669"/>
    <property type="project" value="UniProtKB-SubCell"/>
</dbReference>
<keyword evidence="6" id="KW-0963">Cytoplasm</keyword>
<feature type="region of interest" description="Disordered" evidence="15">
    <location>
        <begin position="255"/>
        <end position="338"/>
    </location>
</feature>
<comment type="subunit">
    <text evidence="13">Homodimer. Interacts with HOOK1. Interacts with HOOK2. Interacts with HOOK3.</text>
</comment>
<keyword evidence="10" id="KW-0969">Cilium</keyword>
<feature type="compositionally biased region" description="Pro residues" evidence="15">
    <location>
        <begin position="102"/>
        <end position="112"/>
    </location>
</feature>
<evidence type="ECO:0000256" key="2">
    <source>
        <dbReference type="ARBA" id="ARBA00004230"/>
    </source>
</evidence>
<feature type="compositionally biased region" description="Acidic residues" evidence="15">
    <location>
        <begin position="34"/>
        <end position="54"/>
    </location>
</feature>
<feature type="compositionally biased region" description="Low complexity" evidence="15">
    <location>
        <begin position="261"/>
        <end position="282"/>
    </location>
</feature>
<comment type="similarity">
    <text evidence="4">Belongs to the CCDC181 family.</text>
</comment>
<name>A0A3Q3LG22_9TELE</name>
<sequence>MTEVVCTKSPEEYEDDFEKDLDWLISEESRSEDQDPDFDDVEAEIDKELEEDEEHQGMEQKDKSCREQKKGNKTEELEEDEERWPPPMEPLEYDSDRDSPNKPSPIVPPPPGMDEQTDEEKKYILDKIQQANRELQDQEVPDMTRHRRLHFKEMLVDLVVPSLEFDKDDNPGEVEEAKGNKDTETEVSGKLSKLKLSSRGEYAAESSEGGQGTKEGRVLVEKDGKFDLVSLKEVESQGLLPPIANSYSDYSRFSPLAKEQSLSPRKTHSSSSSPRPPAGSSRCQQDVHHLLAPRPPAEPRCRPSSAIHIQKGGQRTGSKRRVQSATGAPFQATYTLSPQQKELLQRIQERKEKLVQEAEQRKREEEEQKRQENELAFKGWLLRKREQLQEERRIHRAQEMERMNSKKDSSHPDPEEAFRLWLQRKQDQQHKERQLVELKKLEENSVYLSRSREECERAFKLWLKRKRAEKRAEQQAARERSRRLVLEERRARRMRDLLCTVSETKAFRFSEQLTSRF</sequence>
<keyword evidence="7" id="KW-0493">Microtubule</keyword>
<dbReference type="GeneID" id="113128960"/>
<dbReference type="RefSeq" id="XP_026160368.1">
    <property type="nucleotide sequence ID" value="XM_026304583.2"/>
</dbReference>
<evidence type="ECO:0000256" key="6">
    <source>
        <dbReference type="ARBA" id="ARBA00022490"/>
    </source>
</evidence>
<comment type="function">
    <text evidence="1">Microtubule-binding protein that localizes to the microtubular manchette of elongating spermatids.</text>
</comment>
<evidence type="ECO:0000256" key="7">
    <source>
        <dbReference type="ARBA" id="ARBA00022701"/>
    </source>
</evidence>
<evidence type="ECO:0000256" key="12">
    <source>
        <dbReference type="ARBA" id="ARBA00023273"/>
    </source>
</evidence>
<feature type="compositionally biased region" description="Basic and acidic residues" evidence="15">
    <location>
        <begin position="55"/>
        <end position="75"/>
    </location>
</feature>
<feature type="coiled-coil region" evidence="14">
    <location>
        <begin position="340"/>
        <end position="376"/>
    </location>
</feature>
<accession>A0A3Q3LG22</accession>
<evidence type="ECO:0000256" key="5">
    <source>
        <dbReference type="ARBA" id="ARBA00022306"/>
    </source>
</evidence>
<protein>
    <recommendedName>
        <fullName evidence="5">Coiled-coil domain-containing protein 181</fullName>
    </recommendedName>
</protein>
<keyword evidence="11" id="KW-0206">Cytoskeleton</keyword>
<reference evidence="16" key="1">
    <citation type="submission" date="2025-08" db="UniProtKB">
        <authorList>
            <consortium name="Ensembl"/>
        </authorList>
    </citation>
    <scope>IDENTIFICATION</scope>
</reference>
<keyword evidence="12" id="KW-0966">Cell projection</keyword>
<dbReference type="STRING" id="205130.ENSMAMP00000008776"/>
<evidence type="ECO:0000256" key="1">
    <source>
        <dbReference type="ARBA" id="ARBA00002213"/>
    </source>
</evidence>
<evidence type="ECO:0000256" key="9">
    <source>
        <dbReference type="ARBA" id="ARBA00023054"/>
    </source>
</evidence>
<dbReference type="InterPro" id="IPR026687">
    <property type="entry name" value="CCDC181"/>
</dbReference>
<evidence type="ECO:0000313" key="16">
    <source>
        <dbReference type="Ensembl" id="ENSMAMP00000008776.1"/>
    </source>
</evidence>
<evidence type="ECO:0000256" key="15">
    <source>
        <dbReference type="SAM" id="MobiDB-lite"/>
    </source>
</evidence>
<dbReference type="GO" id="GO:0008017">
    <property type="term" value="F:microtubule binding"/>
    <property type="evidence" value="ECO:0007669"/>
    <property type="project" value="InterPro"/>
</dbReference>
<organism evidence="16 17">
    <name type="scientific">Mastacembelus armatus</name>
    <name type="common">zig-zag eel</name>
    <dbReference type="NCBI Taxonomy" id="205130"/>
    <lineage>
        <taxon>Eukaryota</taxon>
        <taxon>Metazoa</taxon>
        <taxon>Chordata</taxon>
        <taxon>Craniata</taxon>
        <taxon>Vertebrata</taxon>
        <taxon>Euteleostomi</taxon>
        <taxon>Actinopterygii</taxon>
        <taxon>Neopterygii</taxon>
        <taxon>Teleostei</taxon>
        <taxon>Neoteleostei</taxon>
        <taxon>Acanthomorphata</taxon>
        <taxon>Anabantaria</taxon>
        <taxon>Synbranchiformes</taxon>
        <taxon>Mastacembelidae</taxon>
        <taxon>Mastacembelus</taxon>
    </lineage>
</organism>
<evidence type="ECO:0000256" key="14">
    <source>
        <dbReference type="SAM" id="Coils"/>
    </source>
</evidence>
<dbReference type="PANTHER" id="PTHR14320">
    <property type="entry name" value="COILED-COIL DOMAIN-CONTAINING PROTEIN 181"/>
    <property type="match status" value="1"/>
</dbReference>
<dbReference type="Proteomes" id="UP000261640">
    <property type="component" value="Unplaced"/>
</dbReference>
<feature type="region of interest" description="Disordered" evidence="15">
    <location>
        <begin position="164"/>
        <end position="218"/>
    </location>
</feature>
<feature type="region of interest" description="Disordered" evidence="15">
    <location>
        <begin position="1"/>
        <end position="119"/>
    </location>
</feature>
<dbReference type="InParanoid" id="A0A3Q3LG22"/>
<comment type="subcellular location">
    <subcellularLocation>
        <location evidence="2">Cell projection</location>
        <location evidence="2">Cilium</location>
        <location evidence="2">Flagellum</location>
    </subcellularLocation>
    <subcellularLocation>
        <location evidence="3">Cytoplasm</location>
        <location evidence="3">Cytoskeleton</location>
    </subcellularLocation>
</comment>
<reference evidence="16" key="2">
    <citation type="submission" date="2025-09" db="UniProtKB">
        <authorList>
            <consortium name="Ensembl"/>
        </authorList>
    </citation>
    <scope>IDENTIFICATION</scope>
</reference>
<evidence type="ECO:0000256" key="10">
    <source>
        <dbReference type="ARBA" id="ARBA00023069"/>
    </source>
</evidence>
<dbReference type="AlphaFoldDB" id="A0A3Q3LG22"/>
<keyword evidence="9 14" id="KW-0175">Coiled coil</keyword>
<keyword evidence="17" id="KW-1185">Reference proteome</keyword>
<dbReference type="FunCoup" id="A0A3Q3LG22">
    <property type="interactions" value="953"/>
</dbReference>
<feature type="compositionally biased region" description="Basic and acidic residues" evidence="15">
    <location>
        <begin position="164"/>
        <end position="184"/>
    </location>
</feature>
<evidence type="ECO:0000256" key="11">
    <source>
        <dbReference type="ARBA" id="ARBA00023212"/>
    </source>
</evidence>
<evidence type="ECO:0000256" key="3">
    <source>
        <dbReference type="ARBA" id="ARBA00004245"/>
    </source>
</evidence>
<dbReference type="GeneTree" id="ENSGT00390000018244"/>
<evidence type="ECO:0000256" key="13">
    <source>
        <dbReference type="ARBA" id="ARBA00047162"/>
    </source>
</evidence>
<evidence type="ECO:0000256" key="8">
    <source>
        <dbReference type="ARBA" id="ARBA00022846"/>
    </source>
</evidence>
<dbReference type="CTD" id="57821"/>
<dbReference type="GO" id="GO:0005874">
    <property type="term" value="C:microtubule"/>
    <property type="evidence" value="ECO:0007669"/>
    <property type="project" value="UniProtKB-KW"/>
</dbReference>